<evidence type="ECO:0000313" key="2">
    <source>
        <dbReference type="EMBL" id="RSM04336.1"/>
    </source>
</evidence>
<feature type="domain" description="Carbohydrate kinase PfkB" evidence="1">
    <location>
        <begin position="183"/>
        <end position="318"/>
    </location>
</feature>
<dbReference type="PANTHER" id="PTHR47098:SF1">
    <property type="entry name" value="PFKB FAMILY CARBOHYDRATE KINASE SUPERFAMILY (AFU_ORTHOLOGUE AFUA_4G09500)"/>
    <property type="match status" value="1"/>
</dbReference>
<dbReference type="STRING" id="1325735.A0A428TQM2"/>
<gene>
    <name evidence="2" type="ORF">CEP52_006868</name>
</gene>
<accession>A0A428TQM2</accession>
<dbReference type="EMBL" id="NKCK01000060">
    <property type="protein sequence ID" value="RSM04336.1"/>
    <property type="molecule type" value="Genomic_DNA"/>
</dbReference>
<dbReference type="Pfam" id="PF00294">
    <property type="entry name" value="PfkB"/>
    <property type="match status" value="1"/>
</dbReference>
<comment type="caution">
    <text evidence="2">The sequence shown here is derived from an EMBL/GenBank/DDBJ whole genome shotgun (WGS) entry which is preliminary data.</text>
</comment>
<dbReference type="Proteomes" id="UP000287144">
    <property type="component" value="Unassembled WGS sequence"/>
</dbReference>
<dbReference type="InterPro" id="IPR029056">
    <property type="entry name" value="Ribokinase-like"/>
</dbReference>
<name>A0A428TQM2_9HYPO</name>
<dbReference type="InterPro" id="IPR011611">
    <property type="entry name" value="PfkB_dom"/>
</dbReference>
<dbReference type="AlphaFoldDB" id="A0A428TQM2"/>
<dbReference type="Gene3D" id="3.40.1190.20">
    <property type="match status" value="1"/>
</dbReference>
<keyword evidence="3" id="KW-1185">Reference proteome</keyword>
<proteinExistence type="predicted"/>
<sequence length="351" mass="38203">MTESGNMQLQCNSPTFVSLGMVVLDEIRFPSRETLYDVPGGSGLYATLGARIIQSQLASTSIGCIILAGYDFPESVVETIGSWGITLQVKWLASKPSTRGLLQYKDDTFGLKEFQYVAPPLQPWPSDLDTCKLLGAQSFHFLAAPDNLVKHVTSLSFLRSEHGLRSEPLIVWEPAPLSCNNEQLKSHLHACSFVDVFSPNHLELEALVHGKPSSASKFSREVIQKYAQVFLSAGIGREGRGVVVVVRCGEHGCLTMTKDEAFWLPPFYEAISPQIVDTTGAGNAFLGGFTVGLQKINDLREAAVLGTVAASFALEQIGLPQYMAASSTSAETWNGTRVASRVVEFKQRLQS</sequence>
<dbReference type="PANTHER" id="PTHR47098">
    <property type="entry name" value="PROTEIN MAK32"/>
    <property type="match status" value="1"/>
</dbReference>
<evidence type="ECO:0000313" key="3">
    <source>
        <dbReference type="Proteomes" id="UP000287144"/>
    </source>
</evidence>
<reference evidence="2 3" key="1">
    <citation type="submission" date="2017-06" db="EMBL/GenBank/DDBJ databases">
        <title>Comparative genomic analysis of Ambrosia Fusariam Clade fungi.</title>
        <authorList>
            <person name="Stajich J.E."/>
            <person name="Carrillo J."/>
            <person name="Kijimoto T."/>
            <person name="Eskalen A."/>
            <person name="O'Donnell K."/>
            <person name="Kasson M."/>
        </authorList>
    </citation>
    <scope>NUCLEOTIDE SEQUENCE [LARGE SCALE GENOMIC DNA]</scope>
    <source>
        <strain evidence="2 3">NRRL62579</strain>
    </source>
</reference>
<protein>
    <recommendedName>
        <fullName evidence="1">Carbohydrate kinase PfkB domain-containing protein</fullName>
    </recommendedName>
</protein>
<dbReference type="SUPFAM" id="SSF53613">
    <property type="entry name" value="Ribokinase-like"/>
    <property type="match status" value="1"/>
</dbReference>
<evidence type="ECO:0000259" key="1">
    <source>
        <dbReference type="Pfam" id="PF00294"/>
    </source>
</evidence>
<organism evidence="2 3">
    <name type="scientific">Fusarium oligoseptatum</name>
    <dbReference type="NCBI Taxonomy" id="2604345"/>
    <lineage>
        <taxon>Eukaryota</taxon>
        <taxon>Fungi</taxon>
        <taxon>Dikarya</taxon>
        <taxon>Ascomycota</taxon>
        <taxon>Pezizomycotina</taxon>
        <taxon>Sordariomycetes</taxon>
        <taxon>Hypocreomycetidae</taxon>
        <taxon>Hypocreales</taxon>
        <taxon>Nectriaceae</taxon>
        <taxon>Fusarium</taxon>
        <taxon>Fusarium solani species complex</taxon>
    </lineage>
</organism>